<protein>
    <submittedName>
        <fullName evidence="2">Uncharacterized protein</fullName>
    </submittedName>
</protein>
<keyword evidence="3" id="KW-1185">Reference proteome</keyword>
<evidence type="ECO:0000313" key="2">
    <source>
        <dbReference type="EMBL" id="CAH2315474.1"/>
    </source>
</evidence>
<feature type="compositionally biased region" description="Polar residues" evidence="1">
    <location>
        <begin position="67"/>
        <end position="103"/>
    </location>
</feature>
<evidence type="ECO:0000256" key="1">
    <source>
        <dbReference type="SAM" id="MobiDB-lite"/>
    </source>
</evidence>
<evidence type="ECO:0000313" key="3">
    <source>
        <dbReference type="Proteomes" id="UP001295444"/>
    </source>
</evidence>
<dbReference type="EMBL" id="OW240920">
    <property type="protein sequence ID" value="CAH2315474.1"/>
    <property type="molecule type" value="Genomic_DNA"/>
</dbReference>
<name>A0AAD1T2H0_PELCU</name>
<proteinExistence type="predicted"/>
<accession>A0AAD1T2H0</accession>
<dbReference type="AlphaFoldDB" id="A0AAD1T2H0"/>
<feature type="region of interest" description="Disordered" evidence="1">
    <location>
        <begin position="1"/>
        <end position="114"/>
    </location>
</feature>
<organism evidence="2 3">
    <name type="scientific">Pelobates cultripes</name>
    <name type="common">Western spadefoot toad</name>
    <dbReference type="NCBI Taxonomy" id="61616"/>
    <lineage>
        <taxon>Eukaryota</taxon>
        <taxon>Metazoa</taxon>
        <taxon>Chordata</taxon>
        <taxon>Craniata</taxon>
        <taxon>Vertebrata</taxon>
        <taxon>Euteleostomi</taxon>
        <taxon>Amphibia</taxon>
        <taxon>Batrachia</taxon>
        <taxon>Anura</taxon>
        <taxon>Pelobatoidea</taxon>
        <taxon>Pelobatidae</taxon>
        <taxon>Pelobates</taxon>
    </lineage>
</organism>
<dbReference type="Proteomes" id="UP001295444">
    <property type="component" value="Chromosome 09"/>
</dbReference>
<reference evidence="2" key="1">
    <citation type="submission" date="2022-03" db="EMBL/GenBank/DDBJ databases">
        <authorList>
            <person name="Alioto T."/>
            <person name="Alioto T."/>
            <person name="Gomez Garrido J."/>
        </authorList>
    </citation>
    <scope>NUCLEOTIDE SEQUENCE</scope>
</reference>
<feature type="compositionally biased region" description="Basic residues" evidence="1">
    <location>
        <begin position="1"/>
        <end position="16"/>
    </location>
</feature>
<gene>
    <name evidence="2" type="ORF">PECUL_23A042031</name>
</gene>
<feature type="compositionally biased region" description="Polar residues" evidence="1">
    <location>
        <begin position="31"/>
        <end position="52"/>
    </location>
</feature>
<sequence length="114" mass="13070">MKRNHRRQRIRTHISRLHGTGSTMPHLPAHTSGNRGDRYQTQSSEVTYTKRLTPSRHHRKNAAPDRSPQNNSHESSWGIQTKNHHSAQTNRRAGGDNRSSYTTDYLLKHIKGIG</sequence>